<dbReference type="InterPro" id="IPR032466">
    <property type="entry name" value="Metal_Hydrolase"/>
</dbReference>
<accession>A0A4D7JQV9</accession>
<dbReference type="InterPro" id="IPR051781">
    <property type="entry name" value="Metallo-dep_Hydrolase"/>
</dbReference>
<evidence type="ECO:0000313" key="3">
    <source>
        <dbReference type="EMBL" id="QCK17047.1"/>
    </source>
</evidence>
<dbReference type="OrthoDB" id="783596at2"/>
<dbReference type="InterPro" id="IPR006680">
    <property type="entry name" value="Amidohydro-rel"/>
</dbReference>
<dbReference type="Gene3D" id="2.30.40.10">
    <property type="entry name" value="Urease, subunit C, domain 1"/>
    <property type="match status" value="1"/>
</dbReference>
<name>A0A4D7JQV9_9BACT</name>
<reference evidence="3 4" key="1">
    <citation type="submission" date="2018-04" db="EMBL/GenBank/DDBJ databases">
        <title>Complete genome uncultured novel isolate.</title>
        <authorList>
            <person name="Merlino G."/>
        </authorList>
    </citation>
    <scope>NUCLEOTIDE SEQUENCE [LARGE SCALE GENOMIC DNA]</scope>
    <source>
        <strain evidence="4">R1DC9</strain>
    </source>
</reference>
<evidence type="ECO:0000256" key="1">
    <source>
        <dbReference type="SAM" id="SignalP"/>
    </source>
</evidence>
<dbReference type="Pfam" id="PF01979">
    <property type="entry name" value="Amidohydro_1"/>
    <property type="match status" value="1"/>
</dbReference>
<proteinExistence type="predicted"/>
<dbReference type="KEGG" id="fpf:DCC35_09820"/>
<feature type="signal peptide" evidence="1">
    <location>
        <begin position="1"/>
        <end position="20"/>
    </location>
</feature>
<dbReference type="Proteomes" id="UP000298616">
    <property type="component" value="Chromosome"/>
</dbReference>
<dbReference type="InterPro" id="IPR011059">
    <property type="entry name" value="Metal-dep_hydrolase_composite"/>
</dbReference>
<feature type="chain" id="PRO_5020749370" evidence="1">
    <location>
        <begin position="21"/>
        <end position="429"/>
    </location>
</feature>
<dbReference type="AlphaFoldDB" id="A0A4D7JQV9"/>
<dbReference type="SUPFAM" id="SSF51338">
    <property type="entry name" value="Composite domain of metallo-dependent hydrolases"/>
    <property type="match status" value="1"/>
</dbReference>
<keyword evidence="4" id="KW-1185">Reference proteome</keyword>
<evidence type="ECO:0000259" key="2">
    <source>
        <dbReference type="Pfam" id="PF01979"/>
    </source>
</evidence>
<dbReference type="PANTHER" id="PTHR43135">
    <property type="entry name" value="ALPHA-D-RIBOSE 1-METHYLPHOSPHONATE 5-TRIPHOSPHATE DIPHOSPHATASE"/>
    <property type="match status" value="1"/>
</dbReference>
<dbReference type="EMBL" id="CP028923">
    <property type="protein sequence ID" value="QCK17047.1"/>
    <property type="molecule type" value="Genomic_DNA"/>
</dbReference>
<dbReference type="SUPFAM" id="SSF51556">
    <property type="entry name" value="Metallo-dependent hydrolases"/>
    <property type="match status" value="1"/>
</dbReference>
<evidence type="ECO:0000313" key="4">
    <source>
        <dbReference type="Proteomes" id="UP000298616"/>
    </source>
</evidence>
<dbReference type="Gene3D" id="3.20.20.140">
    <property type="entry name" value="Metal-dependent hydrolases"/>
    <property type="match status" value="1"/>
</dbReference>
<keyword evidence="3" id="KW-0378">Hydrolase</keyword>
<dbReference type="RefSeq" id="WP_137090607.1">
    <property type="nucleotide sequence ID" value="NZ_CP028923.1"/>
</dbReference>
<dbReference type="GO" id="GO:0016810">
    <property type="term" value="F:hydrolase activity, acting on carbon-nitrogen (but not peptide) bonds"/>
    <property type="evidence" value="ECO:0007669"/>
    <property type="project" value="InterPro"/>
</dbReference>
<sequence>MRFLIYIVIIFIAGLSSVFAQVPAPGETQTQPILVTNVTIHTGTGEVITDGALVFNEGEIISVGKTTEVETPEGATEVNGQGQHIYPGFILPNSKVGLIEVSSVSATVDASEPTSISPNIRSIVAYNTDSEIIPTLRFNGILLAQVTPSGGLIPGQSSIVQLDAWNWEDAVVSMDEGIHINWPRAKLPPRWWRNETEWRDNDNYDESISKIKQLFIDAAAYSQTDPTDENLKLEAMKGIFEGSKTLYVHANRAKEIVSSLSFAFENGAKKVVLVGGADSRYVLDFIKDNEISIILADVHRLPMRAEEGVYDPYKLAGYLTNEGVKVALAYNNVANSRNLGFYAGTTAAYGLDKEEALKLITANPAEILGLDNYGTIEEGKSATFFISSGDAMDMSGNKISQAFINGREVPLEALQQRLYKKYKKKYDLK</sequence>
<keyword evidence="1" id="KW-0732">Signal</keyword>
<dbReference type="PANTHER" id="PTHR43135:SF3">
    <property type="entry name" value="ALPHA-D-RIBOSE 1-METHYLPHOSPHONATE 5-TRIPHOSPHATE DIPHOSPHATASE"/>
    <property type="match status" value="1"/>
</dbReference>
<feature type="domain" description="Amidohydrolase-related" evidence="2">
    <location>
        <begin position="314"/>
        <end position="409"/>
    </location>
</feature>
<organism evidence="3 4">
    <name type="scientific">Mangrovivirga cuniculi</name>
    <dbReference type="NCBI Taxonomy" id="2715131"/>
    <lineage>
        <taxon>Bacteria</taxon>
        <taxon>Pseudomonadati</taxon>
        <taxon>Bacteroidota</taxon>
        <taxon>Cytophagia</taxon>
        <taxon>Cytophagales</taxon>
        <taxon>Mangrovivirgaceae</taxon>
        <taxon>Mangrovivirga</taxon>
    </lineage>
</organism>
<protein>
    <submittedName>
        <fullName evidence="3">Amidohydrolase</fullName>
    </submittedName>
</protein>
<gene>
    <name evidence="3" type="ORF">DCC35_09820</name>
</gene>